<organism evidence="2 3">
    <name type="scientific">Moraxella equi</name>
    <dbReference type="NCBI Taxonomy" id="60442"/>
    <lineage>
        <taxon>Bacteria</taxon>
        <taxon>Pseudomonadati</taxon>
        <taxon>Pseudomonadota</taxon>
        <taxon>Gammaproteobacteria</taxon>
        <taxon>Moraxellales</taxon>
        <taxon>Moraxellaceae</taxon>
        <taxon>Moraxella</taxon>
    </lineage>
</organism>
<name>A0ABX3NL28_9GAMM</name>
<gene>
    <name evidence="2" type="ORF">B5J93_04280</name>
</gene>
<accession>A0ABX3NL28</accession>
<dbReference type="InterPro" id="IPR029471">
    <property type="entry name" value="HNH_5"/>
</dbReference>
<evidence type="ECO:0000313" key="2">
    <source>
        <dbReference type="EMBL" id="OPH39272.1"/>
    </source>
</evidence>
<feature type="domain" description="HNH nuclease" evidence="1">
    <location>
        <begin position="3"/>
        <end position="57"/>
    </location>
</feature>
<keyword evidence="3" id="KW-1185">Reference proteome</keyword>
<dbReference type="InterPro" id="IPR003615">
    <property type="entry name" value="HNH_nuc"/>
</dbReference>
<dbReference type="PANTHER" id="PTHR33877">
    <property type="entry name" value="SLL1193 PROTEIN"/>
    <property type="match status" value="1"/>
</dbReference>
<sequence length="71" mass="8141">MPSIRWRVFQRDNWKCVSCGRTAHDDVILHIDHIIPRSLGGTDAYENYQTLCHICNIGKSNKNDADLRKGS</sequence>
<dbReference type="Pfam" id="PF14279">
    <property type="entry name" value="HNH_5"/>
    <property type="match status" value="1"/>
</dbReference>
<dbReference type="Proteomes" id="UP000190777">
    <property type="component" value="Unassembled WGS sequence"/>
</dbReference>
<dbReference type="InterPro" id="IPR052892">
    <property type="entry name" value="NA-targeting_endonuclease"/>
</dbReference>
<dbReference type="SMART" id="SM00507">
    <property type="entry name" value="HNHc"/>
    <property type="match status" value="1"/>
</dbReference>
<evidence type="ECO:0000259" key="1">
    <source>
        <dbReference type="SMART" id="SM00507"/>
    </source>
</evidence>
<protein>
    <recommendedName>
        <fullName evidence="1">HNH nuclease domain-containing protein</fullName>
    </recommendedName>
</protein>
<dbReference type="EMBL" id="MXAP01000042">
    <property type="protein sequence ID" value="OPH39272.1"/>
    <property type="molecule type" value="Genomic_DNA"/>
</dbReference>
<reference evidence="2 3" key="1">
    <citation type="submission" date="2017-03" db="EMBL/GenBank/DDBJ databases">
        <title>Draft genome sequence of Moraxella equi CCUG 4950T type strain.</title>
        <authorList>
            <person name="Salva-Serra F."/>
            <person name="Engstrom-Jakobsson H."/>
            <person name="Thorell K."/>
            <person name="Jaen-Luchoro D."/>
            <person name="Gonzales-Siles L."/>
            <person name="Karlsson R."/>
            <person name="Yazdan S."/>
            <person name="Boulund F."/>
            <person name="Johnning A."/>
            <person name="Engstrand L."/>
            <person name="Kristiansson E."/>
            <person name="Moore E."/>
        </authorList>
    </citation>
    <scope>NUCLEOTIDE SEQUENCE [LARGE SCALE GENOMIC DNA]</scope>
    <source>
        <strain evidence="2 3">CCUG 4950</strain>
    </source>
</reference>
<evidence type="ECO:0000313" key="3">
    <source>
        <dbReference type="Proteomes" id="UP000190777"/>
    </source>
</evidence>
<proteinExistence type="predicted"/>
<dbReference type="CDD" id="cd00085">
    <property type="entry name" value="HNHc"/>
    <property type="match status" value="1"/>
</dbReference>
<dbReference type="PANTHER" id="PTHR33877:SF2">
    <property type="entry name" value="OS07G0170200 PROTEIN"/>
    <property type="match status" value="1"/>
</dbReference>
<dbReference type="Gene3D" id="1.10.30.50">
    <property type="match status" value="1"/>
</dbReference>
<comment type="caution">
    <text evidence="2">The sequence shown here is derived from an EMBL/GenBank/DDBJ whole genome shotgun (WGS) entry which is preliminary data.</text>
</comment>